<keyword evidence="9" id="KW-0677">Repeat</keyword>
<dbReference type="EC" id="2.7.11.1" evidence="2"/>
<keyword evidence="4" id="KW-0597">Phosphoprotein</keyword>
<name>A0A314YQP5_PRUYE</name>
<keyword evidence="10 18" id="KW-0547">Nucleotide-binding</keyword>
<dbReference type="InterPro" id="IPR001245">
    <property type="entry name" value="Ser-Thr/Tyr_kinase_cat_dom"/>
</dbReference>
<comment type="subcellular location">
    <subcellularLocation>
        <location evidence="1">Membrane</location>
        <topology evidence="1">Single-pass membrane protein</topology>
    </subcellularLocation>
</comment>
<evidence type="ECO:0000313" key="21">
    <source>
        <dbReference type="EMBL" id="PQQ08309.1"/>
    </source>
</evidence>
<dbReference type="InterPro" id="IPR000719">
    <property type="entry name" value="Prot_kinase_dom"/>
</dbReference>
<evidence type="ECO:0000256" key="18">
    <source>
        <dbReference type="PROSITE-ProRule" id="PRU10141"/>
    </source>
</evidence>
<dbReference type="PANTHER" id="PTHR45631">
    <property type="entry name" value="OS07G0107800 PROTEIN-RELATED"/>
    <property type="match status" value="1"/>
</dbReference>
<evidence type="ECO:0000256" key="15">
    <source>
        <dbReference type="ARBA" id="ARBA00023170"/>
    </source>
</evidence>
<comment type="catalytic activity">
    <reaction evidence="17">
        <text>L-seryl-[protein] + ATP = O-phospho-L-seryl-[protein] + ADP + H(+)</text>
        <dbReference type="Rhea" id="RHEA:17989"/>
        <dbReference type="Rhea" id="RHEA-COMP:9863"/>
        <dbReference type="Rhea" id="RHEA-COMP:11604"/>
        <dbReference type="ChEBI" id="CHEBI:15378"/>
        <dbReference type="ChEBI" id="CHEBI:29999"/>
        <dbReference type="ChEBI" id="CHEBI:30616"/>
        <dbReference type="ChEBI" id="CHEBI:83421"/>
        <dbReference type="ChEBI" id="CHEBI:456216"/>
        <dbReference type="EC" id="2.7.11.1"/>
    </reaction>
</comment>
<dbReference type="Proteomes" id="UP000250321">
    <property type="component" value="Unassembled WGS sequence"/>
</dbReference>
<comment type="catalytic activity">
    <reaction evidence="16">
        <text>L-threonyl-[protein] + ATP = O-phospho-L-threonyl-[protein] + ADP + H(+)</text>
        <dbReference type="Rhea" id="RHEA:46608"/>
        <dbReference type="Rhea" id="RHEA-COMP:11060"/>
        <dbReference type="Rhea" id="RHEA-COMP:11605"/>
        <dbReference type="ChEBI" id="CHEBI:15378"/>
        <dbReference type="ChEBI" id="CHEBI:30013"/>
        <dbReference type="ChEBI" id="CHEBI:30616"/>
        <dbReference type="ChEBI" id="CHEBI:61977"/>
        <dbReference type="ChEBI" id="CHEBI:456216"/>
        <dbReference type="EC" id="2.7.11.1"/>
    </reaction>
</comment>
<keyword evidence="15 21" id="KW-0675">Receptor</keyword>
<evidence type="ECO:0000256" key="19">
    <source>
        <dbReference type="SAM" id="SignalP"/>
    </source>
</evidence>
<gene>
    <name evidence="21" type="ORF">Pyn_29630</name>
</gene>
<evidence type="ECO:0000256" key="2">
    <source>
        <dbReference type="ARBA" id="ARBA00012513"/>
    </source>
</evidence>
<dbReference type="InterPro" id="IPR011009">
    <property type="entry name" value="Kinase-like_dom_sf"/>
</dbReference>
<protein>
    <recommendedName>
        <fullName evidence="2">non-specific serine/threonine protein kinase</fullName>
        <ecNumber evidence="2">2.7.11.1</ecNumber>
    </recommendedName>
</protein>
<evidence type="ECO:0000256" key="4">
    <source>
        <dbReference type="ARBA" id="ARBA00022553"/>
    </source>
</evidence>
<evidence type="ECO:0000256" key="6">
    <source>
        <dbReference type="ARBA" id="ARBA00022679"/>
    </source>
</evidence>
<evidence type="ECO:0000313" key="22">
    <source>
        <dbReference type="Proteomes" id="UP000250321"/>
    </source>
</evidence>
<dbReference type="InterPro" id="IPR001611">
    <property type="entry name" value="Leu-rich_rpt"/>
</dbReference>
<dbReference type="Gene3D" id="3.30.200.20">
    <property type="entry name" value="Phosphorylase Kinase, domain 1"/>
    <property type="match status" value="1"/>
</dbReference>
<feature type="chain" id="PRO_5016381120" description="non-specific serine/threonine protein kinase" evidence="19">
    <location>
        <begin position="26"/>
        <end position="691"/>
    </location>
</feature>
<dbReference type="AlphaFoldDB" id="A0A314YQP5"/>
<dbReference type="FunFam" id="1.10.510.10:FF:000146">
    <property type="entry name" value="LRR receptor-like serine/threonine-protein kinase IOS1"/>
    <property type="match status" value="1"/>
</dbReference>
<dbReference type="InterPro" id="IPR017441">
    <property type="entry name" value="Protein_kinase_ATP_BS"/>
</dbReference>
<evidence type="ECO:0000256" key="9">
    <source>
        <dbReference type="ARBA" id="ARBA00022737"/>
    </source>
</evidence>
<keyword evidence="5" id="KW-0433">Leucine-rich repeat</keyword>
<dbReference type="GO" id="GO:0004674">
    <property type="term" value="F:protein serine/threonine kinase activity"/>
    <property type="evidence" value="ECO:0007669"/>
    <property type="project" value="UniProtKB-KW"/>
</dbReference>
<evidence type="ECO:0000259" key="20">
    <source>
        <dbReference type="PROSITE" id="PS50011"/>
    </source>
</evidence>
<dbReference type="PROSITE" id="PS50011">
    <property type="entry name" value="PROTEIN_KINASE_DOM"/>
    <property type="match status" value="1"/>
</dbReference>
<keyword evidence="22" id="KW-1185">Reference proteome</keyword>
<keyword evidence="8 19" id="KW-0732">Signal</keyword>
<dbReference type="Gene3D" id="1.10.510.10">
    <property type="entry name" value="Transferase(Phosphotransferase) domain 1"/>
    <property type="match status" value="1"/>
</dbReference>
<evidence type="ECO:0000256" key="8">
    <source>
        <dbReference type="ARBA" id="ARBA00022729"/>
    </source>
</evidence>
<evidence type="ECO:0000256" key="3">
    <source>
        <dbReference type="ARBA" id="ARBA00022527"/>
    </source>
</evidence>
<dbReference type="Pfam" id="PF07714">
    <property type="entry name" value="PK_Tyr_Ser-Thr"/>
    <property type="match status" value="1"/>
</dbReference>
<evidence type="ECO:0000256" key="13">
    <source>
        <dbReference type="ARBA" id="ARBA00022989"/>
    </source>
</evidence>
<dbReference type="EMBL" id="PJQY01000742">
    <property type="protein sequence ID" value="PQQ08309.1"/>
    <property type="molecule type" value="Genomic_DNA"/>
</dbReference>
<feature type="signal peptide" evidence="19">
    <location>
        <begin position="1"/>
        <end position="25"/>
    </location>
</feature>
<evidence type="ECO:0000256" key="1">
    <source>
        <dbReference type="ARBA" id="ARBA00004167"/>
    </source>
</evidence>
<evidence type="ECO:0000256" key="14">
    <source>
        <dbReference type="ARBA" id="ARBA00023136"/>
    </source>
</evidence>
<keyword evidence="6" id="KW-0808">Transferase</keyword>
<evidence type="ECO:0000256" key="5">
    <source>
        <dbReference type="ARBA" id="ARBA00022614"/>
    </source>
</evidence>
<dbReference type="GO" id="GO:0005524">
    <property type="term" value="F:ATP binding"/>
    <property type="evidence" value="ECO:0007669"/>
    <property type="project" value="UniProtKB-UniRule"/>
</dbReference>
<keyword evidence="7" id="KW-0812">Transmembrane</keyword>
<organism evidence="21 22">
    <name type="scientific">Prunus yedoensis var. nudiflora</name>
    <dbReference type="NCBI Taxonomy" id="2094558"/>
    <lineage>
        <taxon>Eukaryota</taxon>
        <taxon>Viridiplantae</taxon>
        <taxon>Streptophyta</taxon>
        <taxon>Embryophyta</taxon>
        <taxon>Tracheophyta</taxon>
        <taxon>Spermatophyta</taxon>
        <taxon>Magnoliopsida</taxon>
        <taxon>eudicotyledons</taxon>
        <taxon>Gunneridae</taxon>
        <taxon>Pentapetalae</taxon>
        <taxon>rosids</taxon>
        <taxon>fabids</taxon>
        <taxon>Rosales</taxon>
        <taxon>Rosaceae</taxon>
        <taxon>Amygdaloideae</taxon>
        <taxon>Amygdaleae</taxon>
        <taxon>Prunus</taxon>
    </lineage>
</organism>
<dbReference type="OrthoDB" id="1158199at2759"/>
<dbReference type="FunFam" id="3.80.10.10:FF:000129">
    <property type="entry name" value="Leucine-rich repeat receptor-like kinase"/>
    <property type="match status" value="1"/>
</dbReference>
<evidence type="ECO:0000256" key="10">
    <source>
        <dbReference type="ARBA" id="ARBA00022741"/>
    </source>
</evidence>
<keyword evidence="3" id="KW-0723">Serine/threonine-protein kinase</keyword>
<dbReference type="PROSITE" id="PS00107">
    <property type="entry name" value="PROTEIN_KINASE_ATP"/>
    <property type="match status" value="1"/>
</dbReference>
<keyword evidence="14" id="KW-0472">Membrane</keyword>
<dbReference type="Pfam" id="PF12819">
    <property type="entry name" value="Malectin_like"/>
    <property type="match status" value="1"/>
</dbReference>
<keyword evidence="12 18" id="KW-0067">ATP-binding</keyword>
<feature type="domain" description="Protein kinase" evidence="20">
    <location>
        <begin position="407"/>
        <end position="664"/>
    </location>
</feature>
<dbReference type="InterPro" id="IPR008271">
    <property type="entry name" value="Ser/Thr_kinase_AS"/>
</dbReference>
<evidence type="ECO:0000256" key="17">
    <source>
        <dbReference type="ARBA" id="ARBA00048679"/>
    </source>
</evidence>
<sequence>MSQTFKPFRLPLLGGFALMLLLVHARDDQSGFISIDCGLAGNSSYAEKTTGIKYIADETFIDTGERKSVLPEYSNRYQQPYTSLRSFPEGNRNCYEINVTDGYKFPYDAFDRIWNGYYDNDWTQLITTSTIDNSNNFRPPEIVLSTAATPKNKNGSLEIRWLPSDNVTEYYVYMHFSEVEKLPGNQSRQMYINRDGKLFEKSLVLRNYLGVITSYNTKALSNGGQYNFSIFKFENSIPPILNAIEFYMLTQSKTSSQTYKIKKNWQGDPCVPQAYLWEGLNCSYRENESPRIISLDLSSSGLTGEIATSISNLEMIHTLDLSNNNLIGPIPNLMSQLPNLNVLNLEKNKLTGSVPIRLIDRNKSAAAWWGFKRKRHGVVAEAKDIIGTSVESRKLQFTYSEIIKITNNFKRILGKGGFGNVYHGYINDTQLAIKMLSPSSVDLLVRVHHKNLTSLVGYCNDKTGVGLVYEYMSSGNLRAHLFSGSSSNILTWKDRLQIAIDAAQGLEYLHYGCKPPIIHRDVKLTNILLNENFQAKLSDFGLSRTFPSNDDTHVSTVVAGTPGYLDPELNEKSDVYSFGVVLLEIISCRPVYSSREHERIHISRWVSSMLAEGDIYGIVDPRLERHFNTNAVWKAVEIAMACVSPNAIKRPTMSQVLVELKESLATEIAGTRQSHETELTNSIELTNPSVR</sequence>
<dbReference type="InterPro" id="IPR032675">
    <property type="entry name" value="LRR_dom_sf"/>
</dbReference>
<dbReference type="Gene3D" id="3.80.10.10">
    <property type="entry name" value="Ribonuclease Inhibitor"/>
    <property type="match status" value="1"/>
</dbReference>
<dbReference type="Pfam" id="PF00560">
    <property type="entry name" value="LRR_1"/>
    <property type="match status" value="1"/>
</dbReference>
<keyword evidence="11 21" id="KW-0418">Kinase</keyword>
<dbReference type="GO" id="GO:0016020">
    <property type="term" value="C:membrane"/>
    <property type="evidence" value="ECO:0007669"/>
    <property type="project" value="UniProtKB-SubCell"/>
</dbReference>
<evidence type="ECO:0000256" key="11">
    <source>
        <dbReference type="ARBA" id="ARBA00022777"/>
    </source>
</evidence>
<evidence type="ECO:0000256" key="12">
    <source>
        <dbReference type="ARBA" id="ARBA00022840"/>
    </source>
</evidence>
<proteinExistence type="predicted"/>
<evidence type="ECO:0000256" key="7">
    <source>
        <dbReference type="ARBA" id="ARBA00022692"/>
    </source>
</evidence>
<dbReference type="InterPro" id="IPR024788">
    <property type="entry name" value="Malectin-like_Carb-bd_dom"/>
</dbReference>
<evidence type="ECO:0000256" key="16">
    <source>
        <dbReference type="ARBA" id="ARBA00047899"/>
    </source>
</evidence>
<dbReference type="SUPFAM" id="SSF52058">
    <property type="entry name" value="L domain-like"/>
    <property type="match status" value="1"/>
</dbReference>
<accession>A0A314YQP5</accession>
<comment type="caution">
    <text evidence="21">The sequence shown here is derived from an EMBL/GenBank/DDBJ whole genome shotgun (WGS) entry which is preliminary data.</text>
</comment>
<feature type="binding site" evidence="18">
    <location>
        <position position="434"/>
    </location>
    <ligand>
        <name>ATP</name>
        <dbReference type="ChEBI" id="CHEBI:30616"/>
    </ligand>
</feature>
<dbReference type="SUPFAM" id="SSF56112">
    <property type="entry name" value="Protein kinase-like (PK-like)"/>
    <property type="match status" value="1"/>
</dbReference>
<dbReference type="PANTHER" id="PTHR45631:SF190">
    <property type="entry name" value="PROTEIN KINASE DOMAIN-CONTAINING PROTEIN"/>
    <property type="match status" value="1"/>
</dbReference>
<dbReference type="PROSITE" id="PS00108">
    <property type="entry name" value="PROTEIN_KINASE_ST"/>
    <property type="match status" value="1"/>
</dbReference>
<dbReference type="SMART" id="SM00220">
    <property type="entry name" value="S_TKc"/>
    <property type="match status" value="1"/>
</dbReference>
<keyword evidence="13" id="KW-1133">Transmembrane helix</keyword>
<reference evidence="21 22" key="1">
    <citation type="submission" date="2018-02" db="EMBL/GenBank/DDBJ databases">
        <title>Draft genome of wild Prunus yedoensis var. nudiflora.</title>
        <authorList>
            <person name="Baek S."/>
            <person name="Kim J.-H."/>
            <person name="Choi K."/>
            <person name="Kim G.-B."/>
            <person name="Cho A."/>
            <person name="Jang H."/>
            <person name="Shin C.-H."/>
            <person name="Yu H.-J."/>
            <person name="Mun J.-H."/>
        </authorList>
    </citation>
    <scope>NUCLEOTIDE SEQUENCE [LARGE SCALE GENOMIC DNA]</scope>
    <source>
        <strain evidence="22">cv. Jeju island</strain>
        <tissue evidence="21">Leaf</tissue>
    </source>
</reference>